<keyword evidence="11" id="KW-1185">Reference proteome</keyword>
<keyword evidence="2" id="KW-0732">Signal</keyword>
<reference evidence="10 11" key="1">
    <citation type="journal article" date="2019" name="Philos. Trans. R. Soc. Lond., B, Biol. Sci.">
        <title>Ant behaviour and brain gene expression of defending hosts depend on the ecological success of the intruding social parasite.</title>
        <authorList>
            <person name="Kaur R."/>
            <person name="Stoldt M."/>
            <person name="Jongepier E."/>
            <person name="Feldmeyer B."/>
            <person name="Menzel F."/>
            <person name="Bornberg-Bauer E."/>
            <person name="Foitzik S."/>
        </authorList>
    </citation>
    <scope>NUCLEOTIDE SEQUENCE [LARGE SCALE GENOMIC DNA]</scope>
    <source>
        <tissue evidence="10">Whole body</tissue>
    </source>
</reference>
<evidence type="ECO:0000256" key="8">
    <source>
        <dbReference type="SAM" id="MobiDB-lite"/>
    </source>
</evidence>
<name>A0A4S2JJ62_9HYME</name>
<feature type="region of interest" description="Disordered" evidence="8">
    <location>
        <begin position="244"/>
        <end position="370"/>
    </location>
</feature>
<evidence type="ECO:0000256" key="1">
    <source>
        <dbReference type="ARBA" id="ARBA00004370"/>
    </source>
</evidence>
<dbReference type="InterPro" id="IPR008972">
    <property type="entry name" value="Cupredoxin"/>
</dbReference>
<evidence type="ECO:0000256" key="5">
    <source>
        <dbReference type="ARBA" id="ARBA00023180"/>
    </source>
</evidence>
<protein>
    <recommendedName>
        <fullName evidence="9">Ephrin RBD domain-containing protein</fullName>
    </recommendedName>
</protein>
<comment type="similarity">
    <text evidence="6 7">Belongs to the ephrin family.</text>
</comment>
<feature type="domain" description="Ephrin RBD" evidence="9">
    <location>
        <begin position="92"/>
        <end position="236"/>
    </location>
</feature>
<dbReference type="Pfam" id="PF00812">
    <property type="entry name" value="Ephrin"/>
    <property type="match status" value="1"/>
</dbReference>
<accession>A0A4S2JJ62</accession>
<evidence type="ECO:0000256" key="3">
    <source>
        <dbReference type="ARBA" id="ARBA00023136"/>
    </source>
</evidence>
<dbReference type="GO" id="GO:0005886">
    <property type="term" value="C:plasma membrane"/>
    <property type="evidence" value="ECO:0007669"/>
    <property type="project" value="TreeGrafter"/>
</dbReference>
<dbReference type="InterPro" id="IPR001799">
    <property type="entry name" value="Ephrin_RBD"/>
</dbReference>
<evidence type="ECO:0000259" key="9">
    <source>
        <dbReference type="PROSITE" id="PS51551"/>
    </source>
</evidence>
<feature type="compositionally biased region" description="Polar residues" evidence="8">
    <location>
        <begin position="244"/>
        <end position="253"/>
    </location>
</feature>
<feature type="compositionally biased region" description="Low complexity" evidence="8">
    <location>
        <begin position="254"/>
        <end position="272"/>
    </location>
</feature>
<evidence type="ECO:0000256" key="6">
    <source>
        <dbReference type="PROSITE-ProRule" id="PRU00884"/>
    </source>
</evidence>
<evidence type="ECO:0000256" key="4">
    <source>
        <dbReference type="ARBA" id="ARBA00023157"/>
    </source>
</evidence>
<evidence type="ECO:0000313" key="10">
    <source>
        <dbReference type="EMBL" id="TGZ36161.1"/>
    </source>
</evidence>
<evidence type="ECO:0000313" key="11">
    <source>
        <dbReference type="Proteomes" id="UP000310200"/>
    </source>
</evidence>
<comment type="caution">
    <text evidence="10">The sequence shown here is derived from an EMBL/GenBank/DDBJ whole genome shotgun (WGS) entry which is preliminary data.</text>
</comment>
<dbReference type="PROSITE" id="PS51551">
    <property type="entry name" value="EPHRIN_RBD_2"/>
    <property type="match status" value="1"/>
</dbReference>
<dbReference type="GO" id="GO:0046875">
    <property type="term" value="F:ephrin receptor binding"/>
    <property type="evidence" value="ECO:0007669"/>
    <property type="project" value="TreeGrafter"/>
</dbReference>
<evidence type="ECO:0000256" key="2">
    <source>
        <dbReference type="ARBA" id="ARBA00022729"/>
    </source>
</evidence>
<evidence type="ECO:0000256" key="7">
    <source>
        <dbReference type="RuleBase" id="RU004375"/>
    </source>
</evidence>
<feature type="compositionally biased region" description="Basic and acidic residues" evidence="8">
    <location>
        <begin position="360"/>
        <end position="370"/>
    </location>
</feature>
<keyword evidence="3 7" id="KW-0472">Membrane</keyword>
<gene>
    <name evidence="10" type="ORF">DBV15_07233</name>
</gene>
<dbReference type="CDD" id="cd02675">
    <property type="entry name" value="Ephrin_ectodomain"/>
    <property type="match status" value="1"/>
</dbReference>
<dbReference type="PRINTS" id="PR01347">
    <property type="entry name" value="EPHRIN"/>
</dbReference>
<dbReference type="STRING" id="300112.A0A4S2JJ62"/>
<sequence>MWWRCDGSGGRSRWLWTTATRSRAKVQRVLLCLAAARGWCRWWSLAEYGRLSDGASPSSSTVVVTMVSTSFVTLVFFVCLQTVLLSTVSNCAKTISMYWNTTNSIFRIDNTDHIIDVNKNNAMFEYDQVNIICPVYPPDSYVDDDAEKYIIYNVSKEEYETCRITNPSPRVIAVCDKPRKTMYFTITFRPFTPQPGGLEFLPGHDYYFISTSSKDDLHRRIGGRCTSHNMKVVFKVCCGNEAETSSSATSRNNSVAVTSSTVPSSSSTSTAVLGGGAAGVPPPPPPPIVYRGGDRFYPGGSMHHHHDHHQTGTAAPTLPHVPPPAVYPVHPHQPQQPIHNGPPSSITPPKTSTGQKKKNKEYSDHPNEVVKNEELTYNGASSYARTHARYAQSLILATCSLLMSALLQQLLR</sequence>
<dbReference type="FunFam" id="2.60.40.420:FF:000054">
    <property type="entry name" value="Uncharacterized protein, isoform A"/>
    <property type="match status" value="1"/>
</dbReference>
<dbReference type="PANTHER" id="PTHR11304">
    <property type="entry name" value="EPHRIN"/>
    <property type="match status" value="1"/>
</dbReference>
<comment type="subcellular location">
    <subcellularLocation>
        <location evidence="1">Membrane</location>
    </subcellularLocation>
</comment>
<dbReference type="AlphaFoldDB" id="A0A4S2JJ62"/>
<dbReference type="PANTHER" id="PTHR11304:SF29">
    <property type="entry name" value="EPHRIN"/>
    <property type="match status" value="1"/>
</dbReference>
<dbReference type="SUPFAM" id="SSF49503">
    <property type="entry name" value="Cupredoxins"/>
    <property type="match status" value="1"/>
</dbReference>
<proteinExistence type="inferred from homology"/>
<dbReference type="Proteomes" id="UP000310200">
    <property type="component" value="Unassembled WGS sequence"/>
</dbReference>
<feature type="compositionally biased region" description="Low complexity" evidence="8">
    <location>
        <begin position="327"/>
        <end position="353"/>
    </location>
</feature>
<keyword evidence="4" id="KW-1015">Disulfide bond</keyword>
<dbReference type="Gene3D" id="2.60.40.420">
    <property type="entry name" value="Cupredoxins - blue copper proteins"/>
    <property type="match status" value="1"/>
</dbReference>
<dbReference type="EMBL" id="QBLH01003688">
    <property type="protein sequence ID" value="TGZ36161.1"/>
    <property type="molecule type" value="Genomic_DNA"/>
</dbReference>
<organism evidence="10 11">
    <name type="scientific">Temnothorax longispinosus</name>
    <dbReference type="NCBI Taxonomy" id="300112"/>
    <lineage>
        <taxon>Eukaryota</taxon>
        <taxon>Metazoa</taxon>
        <taxon>Ecdysozoa</taxon>
        <taxon>Arthropoda</taxon>
        <taxon>Hexapoda</taxon>
        <taxon>Insecta</taxon>
        <taxon>Pterygota</taxon>
        <taxon>Neoptera</taxon>
        <taxon>Endopterygota</taxon>
        <taxon>Hymenoptera</taxon>
        <taxon>Apocrita</taxon>
        <taxon>Aculeata</taxon>
        <taxon>Formicoidea</taxon>
        <taxon>Formicidae</taxon>
        <taxon>Myrmicinae</taxon>
        <taxon>Temnothorax</taxon>
    </lineage>
</organism>
<comment type="caution">
    <text evidence="6">Lacks conserved residue(s) required for the propagation of feature annotation.</text>
</comment>
<dbReference type="GO" id="GO:0048013">
    <property type="term" value="P:ephrin receptor signaling pathway"/>
    <property type="evidence" value="ECO:0007669"/>
    <property type="project" value="TreeGrafter"/>
</dbReference>
<dbReference type="GO" id="GO:0007411">
    <property type="term" value="P:axon guidance"/>
    <property type="evidence" value="ECO:0007669"/>
    <property type="project" value="TreeGrafter"/>
</dbReference>
<dbReference type="InterPro" id="IPR031328">
    <property type="entry name" value="Ephrin"/>
</dbReference>
<keyword evidence="5" id="KW-0325">Glycoprotein</keyword>